<name>A0A6N1X4P2_9BURK</name>
<evidence type="ECO:0000256" key="5">
    <source>
        <dbReference type="PIRSR" id="PIRSR605493-1"/>
    </source>
</evidence>
<keyword evidence="5" id="KW-0479">Metal-binding</keyword>
<feature type="binding site" evidence="5">
    <location>
        <position position="106"/>
    </location>
    <ligand>
        <name>substrate</name>
    </ligand>
</feature>
<evidence type="ECO:0000256" key="1">
    <source>
        <dbReference type="ARBA" id="ARBA00001968"/>
    </source>
</evidence>
<sequence>MTDTEIFAALQTIPTSHLSDNLDRMQGIAGLNRYHGSKKLVGRALTVKVRPGDNLLIYKALTLGRPGDVLVVDGHGETSNALVGELIMLYAIQRGFHGFVIDGAIRDCAAFAEAGFPCHARALNHKGPYKLGPGQINVPVNLCGQVVQPGDWVVGDEDGVVTFAPASAEQLIAKALATADKERGIKAEISNGQVYQKWLFDTLEKQHLA</sequence>
<comment type="cofactor">
    <cofactor evidence="5">
        <name>Mg(2+)</name>
        <dbReference type="ChEBI" id="CHEBI:18420"/>
    </cofactor>
</comment>
<evidence type="ECO:0000313" key="6">
    <source>
        <dbReference type="EMBL" id="QKV54414.1"/>
    </source>
</evidence>
<keyword evidence="5" id="KW-0460">Magnesium</keyword>
<dbReference type="Gene3D" id="3.50.30.40">
    <property type="entry name" value="Ribonuclease E inhibitor RraA/RraA-like"/>
    <property type="match status" value="1"/>
</dbReference>
<proteinExistence type="predicted"/>
<dbReference type="Pfam" id="PF03737">
    <property type="entry name" value="RraA-like"/>
    <property type="match status" value="1"/>
</dbReference>
<organism evidence="6 7">
    <name type="scientific">Comamonas antarctica</name>
    <dbReference type="NCBI Taxonomy" id="2743470"/>
    <lineage>
        <taxon>Bacteria</taxon>
        <taxon>Pseudomonadati</taxon>
        <taxon>Pseudomonadota</taxon>
        <taxon>Betaproteobacteria</taxon>
        <taxon>Burkholderiales</taxon>
        <taxon>Comamonadaceae</taxon>
        <taxon>Comamonas</taxon>
    </lineage>
</organism>
<dbReference type="KEGG" id="aant:HUK68_16690"/>
<dbReference type="EMBL" id="CP054840">
    <property type="protein sequence ID" value="QKV54414.1"/>
    <property type="molecule type" value="Genomic_DNA"/>
</dbReference>
<gene>
    <name evidence="6" type="ORF">HUK68_16690</name>
</gene>
<evidence type="ECO:0000256" key="3">
    <source>
        <dbReference type="ARBA" id="ARBA00029596"/>
    </source>
</evidence>
<dbReference type="RefSeq" id="WP_175505214.1">
    <property type="nucleotide sequence ID" value="NZ_CP054840.1"/>
</dbReference>
<reference evidence="6 7" key="1">
    <citation type="submission" date="2020-06" db="EMBL/GenBank/DDBJ databases">
        <title>Acidovorax antarctica sp. nov., isolated from Corinth ice sheet soil, Antarctic Fields Peninsula.</title>
        <authorList>
            <person name="Xu Q."/>
            <person name="Peng F."/>
        </authorList>
    </citation>
    <scope>NUCLEOTIDE SEQUENCE [LARGE SCALE GENOMIC DNA]</scope>
    <source>
        <strain evidence="6 7">16-35-5</strain>
    </source>
</reference>
<dbReference type="InterPro" id="IPR005493">
    <property type="entry name" value="RraA/RraA-like"/>
</dbReference>
<protein>
    <recommendedName>
        <fullName evidence="2">Putative 4-hydroxy-4-methyl-2-oxoglutarate aldolase</fullName>
    </recommendedName>
    <alternativeName>
        <fullName evidence="3">Regulator of ribonuclease activity homolog</fullName>
    </alternativeName>
    <alternativeName>
        <fullName evidence="4">RraA-like protein</fullName>
    </alternativeName>
</protein>
<keyword evidence="7" id="KW-1185">Reference proteome</keyword>
<dbReference type="Proteomes" id="UP000509579">
    <property type="component" value="Chromosome"/>
</dbReference>
<dbReference type="AlphaFoldDB" id="A0A6N1X4P2"/>
<dbReference type="PANTHER" id="PTHR33254:SF4">
    <property type="entry name" value="4-HYDROXY-4-METHYL-2-OXOGLUTARATE ALDOLASE 3-RELATED"/>
    <property type="match status" value="1"/>
</dbReference>
<accession>A0A6N1X4P2</accession>
<feature type="binding site" evidence="5">
    <location>
        <begin position="84"/>
        <end position="87"/>
    </location>
    <ligand>
        <name>substrate</name>
    </ligand>
</feature>
<dbReference type="CDD" id="cd16841">
    <property type="entry name" value="RraA_family"/>
    <property type="match status" value="1"/>
</dbReference>
<feature type="binding site" evidence="5">
    <location>
        <position position="107"/>
    </location>
    <ligand>
        <name>Mg(2+)</name>
        <dbReference type="ChEBI" id="CHEBI:18420"/>
    </ligand>
</feature>
<dbReference type="InterPro" id="IPR036704">
    <property type="entry name" value="RraA/RraA-like_sf"/>
</dbReference>
<dbReference type="PANTHER" id="PTHR33254">
    <property type="entry name" value="4-HYDROXY-4-METHYL-2-OXOGLUTARATE ALDOLASE 3-RELATED"/>
    <property type="match status" value="1"/>
</dbReference>
<comment type="cofactor">
    <cofactor evidence="1">
        <name>a divalent metal cation</name>
        <dbReference type="ChEBI" id="CHEBI:60240"/>
    </cofactor>
</comment>
<evidence type="ECO:0000256" key="2">
    <source>
        <dbReference type="ARBA" id="ARBA00016549"/>
    </source>
</evidence>
<dbReference type="NCBIfam" id="NF004850">
    <property type="entry name" value="PRK06201.1"/>
    <property type="match status" value="1"/>
</dbReference>
<evidence type="ECO:0000313" key="7">
    <source>
        <dbReference type="Proteomes" id="UP000509579"/>
    </source>
</evidence>
<evidence type="ECO:0000256" key="4">
    <source>
        <dbReference type="ARBA" id="ARBA00030169"/>
    </source>
</evidence>
<dbReference type="SUPFAM" id="SSF89562">
    <property type="entry name" value="RraA-like"/>
    <property type="match status" value="1"/>
</dbReference>
<dbReference type="GO" id="GO:0046872">
    <property type="term" value="F:metal ion binding"/>
    <property type="evidence" value="ECO:0007669"/>
    <property type="project" value="UniProtKB-KW"/>
</dbReference>